<evidence type="ECO:0000259" key="4">
    <source>
        <dbReference type="Pfam" id="PF01557"/>
    </source>
</evidence>
<reference evidence="5" key="1">
    <citation type="submission" date="2018-05" db="EMBL/GenBank/DDBJ databases">
        <authorList>
            <person name="Lanie J.A."/>
            <person name="Ng W.-L."/>
            <person name="Kazmierczak K.M."/>
            <person name="Andrzejewski T.M."/>
            <person name="Davidsen T.M."/>
            <person name="Wayne K.J."/>
            <person name="Tettelin H."/>
            <person name="Glass J.I."/>
            <person name="Rusch D."/>
            <person name="Podicherti R."/>
            <person name="Tsui H.-C.T."/>
            <person name="Winkler M.E."/>
        </authorList>
    </citation>
    <scope>NUCLEOTIDE SEQUENCE</scope>
</reference>
<gene>
    <name evidence="5" type="ORF">METZ01_LOCUS133477</name>
</gene>
<organism evidence="5">
    <name type="scientific">marine metagenome</name>
    <dbReference type="NCBI Taxonomy" id="408172"/>
    <lineage>
        <taxon>unclassified sequences</taxon>
        <taxon>metagenomes</taxon>
        <taxon>ecological metagenomes</taxon>
    </lineage>
</organism>
<dbReference type="SUPFAM" id="SSF56529">
    <property type="entry name" value="FAH"/>
    <property type="match status" value="1"/>
</dbReference>
<keyword evidence="2" id="KW-0479">Metal-binding</keyword>
<dbReference type="PANTHER" id="PTHR42796">
    <property type="entry name" value="FUMARYLACETOACETATE HYDROLASE DOMAIN-CONTAINING PROTEIN 2A-RELATED"/>
    <property type="match status" value="1"/>
</dbReference>
<evidence type="ECO:0000256" key="3">
    <source>
        <dbReference type="SAM" id="MobiDB-lite"/>
    </source>
</evidence>
<dbReference type="GO" id="GO:0044281">
    <property type="term" value="P:small molecule metabolic process"/>
    <property type="evidence" value="ECO:0007669"/>
    <property type="project" value="UniProtKB-ARBA"/>
</dbReference>
<feature type="compositionally biased region" description="Polar residues" evidence="3">
    <location>
        <begin position="314"/>
        <end position="325"/>
    </location>
</feature>
<dbReference type="Gene3D" id="3.90.850.10">
    <property type="entry name" value="Fumarylacetoacetase-like, C-terminal domain"/>
    <property type="match status" value="1"/>
</dbReference>
<dbReference type="InterPro" id="IPR011234">
    <property type="entry name" value="Fumarylacetoacetase-like_C"/>
</dbReference>
<evidence type="ECO:0000256" key="1">
    <source>
        <dbReference type="ARBA" id="ARBA00010211"/>
    </source>
</evidence>
<dbReference type="InterPro" id="IPR036663">
    <property type="entry name" value="Fumarylacetoacetase_C_sf"/>
</dbReference>
<evidence type="ECO:0000313" key="5">
    <source>
        <dbReference type="EMBL" id="SVA80623.1"/>
    </source>
</evidence>
<proteinExistence type="inferred from homology"/>
<dbReference type="Pfam" id="PF01557">
    <property type="entry name" value="FAA_hydrolase"/>
    <property type="match status" value="1"/>
</dbReference>
<protein>
    <recommendedName>
        <fullName evidence="4">Fumarylacetoacetase-like C-terminal domain-containing protein</fullName>
    </recommendedName>
</protein>
<dbReference type="GO" id="GO:0046872">
    <property type="term" value="F:metal ion binding"/>
    <property type="evidence" value="ECO:0007669"/>
    <property type="project" value="UniProtKB-KW"/>
</dbReference>
<accession>A0A381YVL5</accession>
<name>A0A381YVL5_9ZZZZ</name>
<comment type="similarity">
    <text evidence="1">Belongs to the FAH family.</text>
</comment>
<sequence length="325" mass="35726">MLTIVVLETVFFGRSAIDMKLAFFNNFTLGVVKGDKIVDISKAVPVNEHNHAQGLLNRIIESFDDYRPGIEELVAAEQGVDVASVTFNSPVPKPHNIVCMAVNYMEDGTRDEPAPINAFPKSPNAVLPDGGTIVLPDVPATIFEPEAELALVIGKKATKIKAEEAFDYIFGYMNFIDMSARGLTSGGGVFFQMKSRDTFAPMGPYLVTADEIEDPQNLQINLHVNGDLKQNFNTDDMAHKIPRALEWITSIHTLEPGDVLATGTNHRGLSPIMDGDTVTLEGEGLGLLTLKVRDDLKREWERATRLEREEQGHSDTAPQITGKYS</sequence>
<evidence type="ECO:0000256" key="2">
    <source>
        <dbReference type="ARBA" id="ARBA00022723"/>
    </source>
</evidence>
<dbReference type="GO" id="GO:0003824">
    <property type="term" value="F:catalytic activity"/>
    <property type="evidence" value="ECO:0007669"/>
    <property type="project" value="InterPro"/>
</dbReference>
<dbReference type="AlphaFoldDB" id="A0A381YVL5"/>
<feature type="region of interest" description="Disordered" evidence="3">
    <location>
        <begin position="306"/>
        <end position="325"/>
    </location>
</feature>
<feature type="domain" description="Fumarylacetoacetase-like C-terminal" evidence="4">
    <location>
        <begin position="97"/>
        <end position="292"/>
    </location>
</feature>
<dbReference type="InterPro" id="IPR051121">
    <property type="entry name" value="FAH"/>
</dbReference>
<dbReference type="EMBL" id="UINC01019084">
    <property type="protein sequence ID" value="SVA80623.1"/>
    <property type="molecule type" value="Genomic_DNA"/>
</dbReference>
<dbReference type="PANTHER" id="PTHR42796:SF4">
    <property type="entry name" value="FUMARYLACETOACETATE HYDROLASE DOMAIN-CONTAINING PROTEIN 2A"/>
    <property type="match status" value="1"/>
</dbReference>